<feature type="region of interest" description="Disordered" evidence="1">
    <location>
        <begin position="154"/>
        <end position="173"/>
    </location>
</feature>
<evidence type="ECO:0000313" key="2">
    <source>
        <dbReference type="EMBL" id="CAI9179853.1"/>
    </source>
</evidence>
<feature type="compositionally biased region" description="Low complexity" evidence="1">
    <location>
        <begin position="219"/>
        <end position="231"/>
    </location>
</feature>
<dbReference type="EMBL" id="OX459945">
    <property type="protein sequence ID" value="CAI9179853.1"/>
    <property type="molecule type" value="Genomic_DNA"/>
</dbReference>
<feature type="compositionally biased region" description="Basic and acidic residues" evidence="1">
    <location>
        <begin position="252"/>
        <end position="262"/>
    </location>
</feature>
<organism evidence="2 3">
    <name type="scientific">Rangifer tarandus platyrhynchus</name>
    <name type="common">Svalbard reindeer</name>
    <dbReference type="NCBI Taxonomy" id="3082113"/>
    <lineage>
        <taxon>Eukaryota</taxon>
        <taxon>Metazoa</taxon>
        <taxon>Chordata</taxon>
        <taxon>Craniata</taxon>
        <taxon>Vertebrata</taxon>
        <taxon>Euteleostomi</taxon>
        <taxon>Mammalia</taxon>
        <taxon>Eutheria</taxon>
        <taxon>Laurasiatheria</taxon>
        <taxon>Artiodactyla</taxon>
        <taxon>Ruminantia</taxon>
        <taxon>Pecora</taxon>
        <taxon>Cervidae</taxon>
        <taxon>Odocoileinae</taxon>
        <taxon>Rangifer</taxon>
    </lineage>
</organism>
<sequence length="376" mass="40069">MRQLAKGSERGEVLSLVSRFAPRAIFAHRPVLGTKLLICRRPPGGHGGSARESLQLAAGSPGALDEAAALCPANTQELSDSADFTRQGTGPSSEKTTYRLGTPTACARPRQLADPHKRHGQAGTLLPTSQIRRQRGRSDGGSIPTVYEQDEKGLRQVCTKNTPSRIQARGWRPFQISEELMGKDTASGQTSSAGSGGRQTRRGPDAREGLNRGVMEGEPAAPLQPQLRLPPSRTGNCGGVRGGNDLSGQDPQARRKEAQEAGRRRRAVPGATRGFSGAHASPGRKRPAHYVSGAGPKGLFRPRGPPRGAARGLTADRLPTSLKPGANSVTGCHQTATFSRNLLGIPFQICNRLSPDGKVFGRFAQIGYLYNVETYH</sequence>
<proteinExistence type="predicted"/>
<gene>
    <name evidence="2" type="ORF">MRATA1EN1_LOCUS28815</name>
</gene>
<feature type="compositionally biased region" description="Polar residues" evidence="1">
    <location>
        <begin position="79"/>
        <end position="95"/>
    </location>
</feature>
<feature type="region of interest" description="Disordered" evidence="1">
    <location>
        <begin position="182"/>
        <end position="322"/>
    </location>
</feature>
<feature type="region of interest" description="Disordered" evidence="1">
    <location>
        <begin position="79"/>
        <end position="148"/>
    </location>
</feature>
<evidence type="ECO:0000256" key="1">
    <source>
        <dbReference type="SAM" id="MobiDB-lite"/>
    </source>
</evidence>
<protein>
    <submittedName>
        <fullName evidence="2">Uncharacterized protein</fullName>
    </submittedName>
</protein>
<keyword evidence="3" id="KW-1185">Reference proteome</keyword>
<evidence type="ECO:0000313" key="3">
    <source>
        <dbReference type="Proteomes" id="UP001176941"/>
    </source>
</evidence>
<accession>A0ABN9A4T6</accession>
<name>A0ABN9A4T6_RANTA</name>
<dbReference type="Proteomes" id="UP001176941">
    <property type="component" value="Chromosome 9"/>
</dbReference>
<reference evidence="2" key="1">
    <citation type="submission" date="2023-04" db="EMBL/GenBank/DDBJ databases">
        <authorList>
            <consortium name="ELIXIR-Norway"/>
        </authorList>
    </citation>
    <scope>NUCLEOTIDE SEQUENCE [LARGE SCALE GENOMIC DNA]</scope>
</reference>